<evidence type="ECO:0000313" key="8">
    <source>
        <dbReference type="Proteomes" id="UP000267821"/>
    </source>
</evidence>
<dbReference type="GO" id="GO:0043484">
    <property type="term" value="P:regulation of RNA splicing"/>
    <property type="evidence" value="ECO:0007669"/>
    <property type="project" value="TreeGrafter"/>
</dbReference>
<evidence type="ECO:0000313" key="7">
    <source>
        <dbReference type="EMBL" id="RPB22422.1"/>
    </source>
</evidence>
<dbReference type="PANTHER" id="PTHR45646">
    <property type="entry name" value="SERINE/THREONINE-PROTEIN KINASE DOA-RELATED"/>
    <property type="match status" value="1"/>
</dbReference>
<dbReference type="InParanoid" id="A0A3N4LM50"/>
<keyword evidence="1" id="KW-0723">Serine/threonine-protein kinase</keyword>
<dbReference type="Pfam" id="PF00069">
    <property type="entry name" value="Pkinase"/>
    <property type="match status" value="1"/>
</dbReference>
<dbReference type="SMART" id="SM00220">
    <property type="entry name" value="S_TKc"/>
    <property type="match status" value="1"/>
</dbReference>
<feature type="domain" description="Protein kinase" evidence="6">
    <location>
        <begin position="1"/>
        <end position="287"/>
    </location>
</feature>
<evidence type="ECO:0000256" key="4">
    <source>
        <dbReference type="ARBA" id="ARBA00022777"/>
    </source>
</evidence>
<dbReference type="PROSITE" id="PS50011">
    <property type="entry name" value="PROTEIN_KINASE_DOM"/>
    <property type="match status" value="1"/>
</dbReference>
<reference evidence="7 8" key="1">
    <citation type="journal article" date="2018" name="Nat. Ecol. Evol.">
        <title>Pezizomycetes genomes reveal the molecular basis of ectomycorrhizal truffle lifestyle.</title>
        <authorList>
            <person name="Murat C."/>
            <person name="Payen T."/>
            <person name="Noel B."/>
            <person name="Kuo A."/>
            <person name="Morin E."/>
            <person name="Chen J."/>
            <person name="Kohler A."/>
            <person name="Krizsan K."/>
            <person name="Balestrini R."/>
            <person name="Da Silva C."/>
            <person name="Montanini B."/>
            <person name="Hainaut M."/>
            <person name="Levati E."/>
            <person name="Barry K.W."/>
            <person name="Belfiori B."/>
            <person name="Cichocki N."/>
            <person name="Clum A."/>
            <person name="Dockter R.B."/>
            <person name="Fauchery L."/>
            <person name="Guy J."/>
            <person name="Iotti M."/>
            <person name="Le Tacon F."/>
            <person name="Lindquist E.A."/>
            <person name="Lipzen A."/>
            <person name="Malagnac F."/>
            <person name="Mello A."/>
            <person name="Molinier V."/>
            <person name="Miyauchi S."/>
            <person name="Poulain J."/>
            <person name="Riccioni C."/>
            <person name="Rubini A."/>
            <person name="Sitrit Y."/>
            <person name="Splivallo R."/>
            <person name="Traeger S."/>
            <person name="Wang M."/>
            <person name="Zifcakova L."/>
            <person name="Wipf D."/>
            <person name="Zambonelli A."/>
            <person name="Paolocci F."/>
            <person name="Nowrousian M."/>
            <person name="Ottonello S."/>
            <person name="Baldrian P."/>
            <person name="Spatafora J.W."/>
            <person name="Henrissat B."/>
            <person name="Nagy L.G."/>
            <person name="Aury J.M."/>
            <person name="Wincker P."/>
            <person name="Grigoriev I.V."/>
            <person name="Bonfante P."/>
            <person name="Martin F.M."/>
        </authorList>
    </citation>
    <scope>NUCLEOTIDE SEQUENCE [LARGE SCALE GENOMIC DNA]</scope>
    <source>
        <strain evidence="7 8">ATCC MYA-4762</strain>
    </source>
</reference>
<dbReference type="OrthoDB" id="5979581at2759"/>
<dbReference type="SUPFAM" id="SSF56112">
    <property type="entry name" value="Protein kinase-like (PK-like)"/>
    <property type="match status" value="1"/>
</dbReference>
<dbReference type="GO" id="GO:0005634">
    <property type="term" value="C:nucleus"/>
    <property type="evidence" value="ECO:0007669"/>
    <property type="project" value="TreeGrafter"/>
</dbReference>
<evidence type="ECO:0000256" key="2">
    <source>
        <dbReference type="ARBA" id="ARBA00022679"/>
    </source>
</evidence>
<keyword evidence="5" id="KW-0067">ATP-binding</keyword>
<name>A0A3N4LM50_9PEZI</name>
<dbReference type="GO" id="GO:0004674">
    <property type="term" value="F:protein serine/threonine kinase activity"/>
    <property type="evidence" value="ECO:0007669"/>
    <property type="project" value="UniProtKB-KW"/>
</dbReference>
<evidence type="ECO:0000256" key="1">
    <source>
        <dbReference type="ARBA" id="ARBA00022527"/>
    </source>
</evidence>
<keyword evidence="2" id="KW-0808">Transferase</keyword>
<keyword evidence="4" id="KW-0418">Kinase</keyword>
<gene>
    <name evidence="7" type="ORF">L211DRAFT_869381</name>
</gene>
<dbReference type="GO" id="GO:0005524">
    <property type="term" value="F:ATP binding"/>
    <property type="evidence" value="ECO:0007669"/>
    <property type="project" value="UniProtKB-KW"/>
</dbReference>
<dbReference type="InterPro" id="IPR011009">
    <property type="entry name" value="Kinase-like_dom_sf"/>
</dbReference>
<dbReference type="AlphaFoldDB" id="A0A3N4LM50"/>
<dbReference type="EMBL" id="ML121552">
    <property type="protein sequence ID" value="RPB22422.1"/>
    <property type="molecule type" value="Genomic_DNA"/>
</dbReference>
<evidence type="ECO:0000259" key="6">
    <source>
        <dbReference type="PROSITE" id="PS50011"/>
    </source>
</evidence>
<evidence type="ECO:0000256" key="5">
    <source>
        <dbReference type="ARBA" id="ARBA00022840"/>
    </source>
</evidence>
<proteinExistence type="predicted"/>
<keyword evidence="8" id="KW-1185">Reference proteome</keyword>
<sequence>MSTGSDVDVRFGNTEDVDKAKPYQDCDLATESVQAYRLGGYHPVLLGDTFKDDISQLPESKVVPRQPKEIYTEEEYGGMQVVKLRDGSTDLPPSAPKYLIAPQPLTVFARCDLGLTVKLSDLGTAFWSSNINEPPVTPVALRAPESWLCDSWDEKVDIWALDCVIYQVVTSQCLINVYQFGKSREQLMDECLAQMVEIIGPLPPALSSKWPNFSQRITADGKFRLFDESSGHEPEHIPLLEHLVHQYPPPDATEADMNLLGELLRAMLQYNPADRPTPEELLEFEWFLKWLSIHSRRMMISISHLKKSSIQLFNKL</sequence>
<protein>
    <recommendedName>
        <fullName evidence="6">Protein kinase domain-containing protein</fullName>
    </recommendedName>
</protein>
<dbReference type="Gene3D" id="1.10.510.10">
    <property type="entry name" value="Transferase(Phosphotransferase) domain 1"/>
    <property type="match status" value="1"/>
</dbReference>
<keyword evidence="3" id="KW-0547">Nucleotide-binding</keyword>
<dbReference type="Proteomes" id="UP000267821">
    <property type="component" value="Unassembled WGS sequence"/>
</dbReference>
<dbReference type="InterPro" id="IPR051175">
    <property type="entry name" value="CLK_kinases"/>
</dbReference>
<evidence type="ECO:0000256" key="3">
    <source>
        <dbReference type="ARBA" id="ARBA00022741"/>
    </source>
</evidence>
<dbReference type="InterPro" id="IPR000719">
    <property type="entry name" value="Prot_kinase_dom"/>
</dbReference>
<organism evidence="7 8">
    <name type="scientific">Terfezia boudieri ATCC MYA-4762</name>
    <dbReference type="NCBI Taxonomy" id="1051890"/>
    <lineage>
        <taxon>Eukaryota</taxon>
        <taxon>Fungi</taxon>
        <taxon>Dikarya</taxon>
        <taxon>Ascomycota</taxon>
        <taxon>Pezizomycotina</taxon>
        <taxon>Pezizomycetes</taxon>
        <taxon>Pezizales</taxon>
        <taxon>Pezizaceae</taxon>
        <taxon>Terfezia</taxon>
    </lineage>
</organism>
<dbReference type="PANTHER" id="PTHR45646:SF11">
    <property type="entry name" value="SERINE_THREONINE-PROTEIN KINASE DOA"/>
    <property type="match status" value="1"/>
</dbReference>
<accession>A0A3N4LM50</accession>
<dbReference type="STRING" id="1051890.A0A3N4LM50"/>